<dbReference type="NCBIfam" id="TIGR04409">
    <property type="entry name" value="LptC_YrbK"/>
    <property type="match status" value="1"/>
</dbReference>
<keyword evidence="4 6" id="KW-1133">Transmembrane helix</keyword>
<evidence type="ECO:0000256" key="6">
    <source>
        <dbReference type="SAM" id="Phobius"/>
    </source>
</evidence>
<evidence type="ECO:0000256" key="2">
    <source>
        <dbReference type="ARBA" id="ARBA00022519"/>
    </source>
</evidence>
<dbReference type="InterPro" id="IPR010664">
    <property type="entry name" value="LipoPS_assembly_LptC-rel"/>
</dbReference>
<dbReference type="Proteomes" id="UP001501627">
    <property type="component" value="Unassembled WGS sequence"/>
</dbReference>
<dbReference type="Gene3D" id="2.60.450.10">
    <property type="entry name" value="Lipopolysaccharide (LPS) transport protein A like domain"/>
    <property type="match status" value="1"/>
</dbReference>
<evidence type="ECO:0000256" key="3">
    <source>
        <dbReference type="ARBA" id="ARBA00022692"/>
    </source>
</evidence>
<evidence type="ECO:0000313" key="7">
    <source>
        <dbReference type="EMBL" id="GAA3987608.1"/>
    </source>
</evidence>
<proteinExistence type="predicted"/>
<organism evidence="7 8">
    <name type="scientific">Comamonas faecalis</name>
    <dbReference type="NCBI Taxonomy" id="1387849"/>
    <lineage>
        <taxon>Bacteria</taxon>
        <taxon>Pseudomonadati</taxon>
        <taxon>Pseudomonadota</taxon>
        <taxon>Betaproteobacteria</taxon>
        <taxon>Burkholderiales</taxon>
        <taxon>Comamonadaceae</taxon>
        <taxon>Comamonas</taxon>
    </lineage>
</organism>
<comment type="caution">
    <text evidence="7">The sequence shown here is derived from an EMBL/GenBank/DDBJ whole genome shotgun (WGS) entry which is preliminary data.</text>
</comment>
<keyword evidence="2" id="KW-0997">Cell inner membrane</keyword>
<feature type="transmembrane region" description="Helical" evidence="6">
    <location>
        <begin position="12"/>
        <end position="30"/>
    </location>
</feature>
<protein>
    <submittedName>
        <fullName evidence="7">LPS export ABC transporter periplasmic protein LptC</fullName>
    </submittedName>
</protein>
<reference evidence="8" key="1">
    <citation type="journal article" date="2019" name="Int. J. Syst. Evol. Microbiol.">
        <title>The Global Catalogue of Microorganisms (GCM) 10K type strain sequencing project: providing services to taxonomists for standard genome sequencing and annotation.</title>
        <authorList>
            <consortium name="The Broad Institute Genomics Platform"/>
            <consortium name="The Broad Institute Genome Sequencing Center for Infectious Disease"/>
            <person name="Wu L."/>
            <person name="Ma J."/>
        </authorList>
    </citation>
    <scope>NUCLEOTIDE SEQUENCE [LARGE SCALE GENOMIC DNA]</scope>
    <source>
        <strain evidence="8">JCM 17561</strain>
    </source>
</reference>
<sequence length="213" mass="23122">MTSRRAADRLGAYLPIALMGVLALGTWWLVRNAPQPQPVAAPKPPAHVPDYTMHGFSVKSFDASGRQTSDVRGTLASHYPDTDTTEIEQVQLRSVHEDGSVLTATAKRALSNADGSEVQLLDDAVVTRTPAPAATASAARQKPVMQFRGDFLHVWVNEERVRSHLPVTLIRGKDRFTADAMDYDDLAQVLQLHGQVRGELAPQSPAAAPARAR</sequence>
<keyword evidence="8" id="KW-1185">Reference proteome</keyword>
<keyword evidence="1" id="KW-1003">Cell membrane</keyword>
<dbReference type="PANTHER" id="PTHR37481:SF1">
    <property type="entry name" value="LIPOPOLYSACCHARIDE EXPORT SYSTEM PROTEIN LPTC"/>
    <property type="match status" value="1"/>
</dbReference>
<gene>
    <name evidence="7" type="primary">lptC</name>
    <name evidence="7" type="ORF">GCM10022279_08260</name>
</gene>
<keyword evidence="5 6" id="KW-0472">Membrane</keyword>
<evidence type="ECO:0000313" key="8">
    <source>
        <dbReference type="Proteomes" id="UP001501627"/>
    </source>
</evidence>
<dbReference type="Pfam" id="PF06835">
    <property type="entry name" value="LptC"/>
    <property type="match status" value="1"/>
</dbReference>
<dbReference type="InterPro" id="IPR052363">
    <property type="entry name" value="LPS_export_LptC"/>
</dbReference>
<evidence type="ECO:0000256" key="1">
    <source>
        <dbReference type="ARBA" id="ARBA00022475"/>
    </source>
</evidence>
<dbReference type="InterPro" id="IPR026265">
    <property type="entry name" value="LptC"/>
</dbReference>
<evidence type="ECO:0000256" key="4">
    <source>
        <dbReference type="ARBA" id="ARBA00022989"/>
    </source>
</evidence>
<keyword evidence="3 6" id="KW-0812">Transmembrane</keyword>
<dbReference type="EMBL" id="BAABBP010000005">
    <property type="protein sequence ID" value="GAA3987608.1"/>
    <property type="molecule type" value="Genomic_DNA"/>
</dbReference>
<evidence type="ECO:0000256" key="5">
    <source>
        <dbReference type="ARBA" id="ARBA00023136"/>
    </source>
</evidence>
<accession>A0ABP7QTM6</accession>
<dbReference type="PANTHER" id="PTHR37481">
    <property type="entry name" value="LIPOPOLYSACCHARIDE EXPORT SYSTEM PROTEIN LPTC"/>
    <property type="match status" value="1"/>
</dbReference>
<dbReference type="RefSeq" id="WP_103044335.1">
    <property type="nucleotide sequence ID" value="NZ_BAABBP010000005.1"/>
</dbReference>
<name>A0ABP7QTM6_9BURK</name>